<dbReference type="Pfam" id="PF00072">
    <property type="entry name" value="Response_reg"/>
    <property type="match status" value="1"/>
</dbReference>
<feature type="transmembrane region" description="Helical" evidence="8">
    <location>
        <begin position="101"/>
        <end position="120"/>
    </location>
</feature>
<dbReference type="PROSITE" id="PS50110">
    <property type="entry name" value="RESPONSE_REGULATORY"/>
    <property type="match status" value="1"/>
</dbReference>
<dbReference type="CDD" id="cd00082">
    <property type="entry name" value="HisKA"/>
    <property type="match status" value="1"/>
</dbReference>
<dbReference type="Proteomes" id="UP000281192">
    <property type="component" value="Chromosome"/>
</dbReference>
<evidence type="ECO:0000313" key="12">
    <source>
        <dbReference type="EMBL" id="PLR18359.1"/>
    </source>
</evidence>
<keyword evidence="8" id="KW-1133">Transmembrane helix</keyword>
<dbReference type="GO" id="GO:0000155">
    <property type="term" value="F:phosphorelay sensor kinase activity"/>
    <property type="evidence" value="ECO:0007669"/>
    <property type="project" value="InterPro"/>
</dbReference>
<feature type="transmembrane region" description="Helical" evidence="8">
    <location>
        <begin position="153"/>
        <end position="172"/>
    </location>
</feature>
<accession>A0A2N5CX23</accession>
<dbReference type="SMART" id="SM00387">
    <property type="entry name" value="HATPase_c"/>
    <property type="match status" value="1"/>
</dbReference>
<evidence type="ECO:0000313" key="13">
    <source>
        <dbReference type="Proteomes" id="UP000234483"/>
    </source>
</evidence>
<evidence type="ECO:0000256" key="5">
    <source>
        <dbReference type="ARBA" id="ARBA00022777"/>
    </source>
</evidence>
<dbReference type="InterPro" id="IPR003661">
    <property type="entry name" value="HisK_dim/P_dom"/>
</dbReference>
<dbReference type="RefSeq" id="WP_101712168.1">
    <property type="nucleotide sequence ID" value="NZ_CP026100.1"/>
</dbReference>
<feature type="transmembrane region" description="Helical" evidence="8">
    <location>
        <begin position="178"/>
        <end position="197"/>
    </location>
</feature>
<gene>
    <name evidence="11" type="ORF">C1707_15310</name>
    <name evidence="12" type="ORF">CFHF_06305</name>
</gene>
<dbReference type="PANTHER" id="PTHR43047:SF64">
    <property type="entry name" value="HISTIDINE KINASE CONTAINING CHEY-HOMOLOGOUS RECEIVER DOMAIN AND PAS DOMAIN-RELATED"/>
    <property type="match status" value="1"/>
</dbReference>
<dbReference type="OrthoDB" id="9813151at2"/>
<feature type="domain" description="Response regulatory" evidence="10">
    <location>
        <begin position="480"/>
        <end position="594"/>
    </location>
</feature>
<dbReference type="PANTHER" id="PTHR43047">
    <property type="entry name" value="TWO-COMPONENT HISTIDINE PROTEIN KINASE"/>
    <property type="match status" value="1"/>
</dbReference>
<dbReference type="InterPro" id="IPR001789">
    <property type="entry name" value="Sig_transdc_resp-reg_receiver"/>
</dbReference>
<dbReference type="FunFam" id="3.30.565.10:FF:000010">
    <property type="entry name" value="Sensor histidine kinase RcsC"/>
    <property type="match status" value="1"/>
</dbReference>
<dbReference type="SUPFAM" id="SSF55874">
    <property type="entry name" value="ATPase domain of HSP90 chaperone/DNA topoisomerase II/histidine kinase"/>
    <property type="match status" value="1"/>
</dbReference>
<dbReference type="AlphaFoldDB" id="A0A2N5CX23"/>
<evidence type="ECO:0000256" key="4">
    <source>
        <dbReference type="ARBA" id="ARBA00022679"/>
    </source>
</evidence>
<dbReference type="SUPFAM" id="SSF47384">
    <property type="entry name" value="Homodimeric domain of signal transducing histidine kinase"/>
    <property type="match status" value="1"/>
</dbReference>
<keyword evidence="8" id="KW-0472">Membrane</keyword>
<dbReference type="SMART" id="SM00448">
    <property type="entry name" value="REC"/>
    <property type="match status" value="1"/>
</dbReference>
<feature type="transmembrane region" description="Helical" evidence="8">
    <location>
        <begin position="55"/>
        <end position="80"/>
    </location>
</feature>
<protein>
    <recommendedName>
        <fullName evidence="2">histidine kinase</fullName>
        <ecNumber evidence="2">2.7.13.3</ecNumber>
    </recommendedName>
</protein>
<dbReference type="EMBL" id="PJRQ01000011">
    <property type="protein sequence ID" value="PLR18359.1"/>
    <property type="molecule type" value="Genomic_DNA"/>
</dbReference>
<feature type="domain" description="Histidine kinase" evidence="9">
    <location>
        <begin position="239"/>
        <end position="458"/>
    </location>
</feature>
<dbReference type="EC" id="2.7.13.3" evidence="2"/>
<keyword evidence="4" id="KW-0808">Transferase</keyword>
<reference evidence="11 14" key="2">
    <citation type="submission" date="2018-01" db="EMBL/GenBank/DDBJ databases">
        <title>Complete genome sequence of Caulobacter flavus RHGG3.</title>
        <authorList>
            <person name="Yang E."/>
        </authorList>
    </citation>
    <scope>NUCLEOTIDE SEQUENCE [LARGE SCALE GENOMIC DNA]</scope>
    <source>
        <strain evidence="11 14">RHGG3</strain>
    </source>
</reference>
<sequence>MREALMTIFSLPFGKGSGGRRASDRLLIVAPPAHRERRSTIVVAQGLRYWLLGAWAFLLAVVCGAGVALTWFVTCCGLGLARGRFEKALARRPGVSVGAELTAVATLTSAAWALAPFMAWTAHGPWSLLATTVFLFAGVLLVATQFRHLPRRALIVASPYLAVLGYVLATAGDAPGRWALVASVGVAGSAILTKVFFGRVHKAQIDAFQAEQARLIAELEKARDAATAASDAKSAFLAIISHELRTPMNGVLGAAQLLRRGALDEAARDLVAVIDEQGRTLASLLDDVLDFARIEAGKLEVVPVATDLDELLRRTVALWTPRARDKALALELRVIGEAPAVIMTDPVRLCQMLHNLVSNAVKFTEQGEVSVEVSVDDVEGQERLLIAVADTGPGVARADRERLFQAFSQIDVSSTRRHGGAGLGLVISRRIAGLLGGDLRLDPVPSGARFVIDLPLARCQRLEETGSDKADAAGVVASRRILVVEDHPVNRKILVTFLEAAGHACVVAENGAEGLVAARAGAFDLILMDVNMPVMNGLEAVRAMRLEGIDIPTVLLSASAAPADRRAGLDAGADGYMAKPVEFAKLQSLIEAACSPQPALETAVW</sequence>
<dbReference type="EMBL" id="CP026100">
    <property type="protein sequence ID" value="AYV47518.1"/>
    <property type="molecule type" value="Genomic_DNA"/>
</dbReference>
<evidence type="ECO:0000313" key="11">
    <source>
        <dbReference type="EMBL" id="AYV47518.1"/>
    </source>
</evidence>
<name>A0A2N5CX23_9CAUL</name>
<feature type="transmembrane region" description="Helical" evidence="8">
    <location>
        <begin position="126"/>
        <end position="146"/>
    </location>
</feature>
<dbReference type="KEGG" id="cfh:C1707_15310"/>
<evidence type="ECO:0000313" key="14">
    <source>
        <dbReference type="Proteomes" id="UP000281192"/>
    </source>
</evidence>
<comment type="catalytic activity">
    <reaction evidence="1">
        <text>ATP + protein L-histidine = ADP + protein N-phospho-L-histidine.</text>
        <dbReference type="EC" id="2.7.13.3"/>
    </reaction>
</comment>
<dbReference type="PRINTS" id="PR00344">
    <property type="entry name" value="BCTRLSENSOR"/>
</dbReference>
<evidence type="ECO:0000259" key="9">
    <source>
        <dbReference type="PROSITE" id="PS50109"/>
    </source>
</evidence>
<keyword evidence="8" id="KW-0812">Transmembrane</keyword>
<proteinExistence type="predicted"/>
<evidence type="ECO:0000259" key="10">
    <source>
        <dbReference type="PROSITE" id="PS50110"/>
    </source>
</evidence>
<keyword evidence="3 7" id="KW-0597">Phosphoprotein</keyword>
<reference evidence="12 13" key="1">
    <citation type="submission" date="2017-12" db="EMBL/GenBank/DDBJ databases">
        <title>The genome sequence of Caulobacter flavus CGMCC1 15093.</title>
        <authorList>
            <person name="Gao J."/>
            <person name="Mao X."/>
            <person name="Sun J."/>
        </authorList>
    </citation>
    <scope>NUCLEOTIDE SEQUENCE [LARGE SCALE GENOMIC DNA]</scope>
    <source>
        <strain evidence="12 13">CGMCC1 15093</strain>
    </source>
</reference>
<dbReference type="InterPro" id="IPR003594">
    <property type="entry name" value="HATPase_dom"/>
</dbReference>
<dbReference type="SUPFAM" id="SSF52172">
    <property type="entry name" value="CheY-like"/>
    <property type="match status" value="1"/>
</dbReference>
<evidence type="ECO:0000256" key="3">
    <source>
        <dbReference type="ARBA" id="ARBA00022553"/>
    </source>
</evidence>
<dbReference type="CDD" id="cd16922">
    <property type="entry name" value="HATPase_EvgS-ArcB-TorS-like"/>
    <property type="match status" value="1"/>
</dbReference>
<keyword evidence="14" id="KW-1185">Reference proteome</keyword>
<evidence type="ECO:0000256" key="7">
    <source>
        <dbReference type="PROSITE-ProRule" id="PRU00169"/>
    </source>
</evidence>
<dbReference type="InterPro" id="IPR004358">
    <property type="entry name" value="Sig_transdc_His_kin-like_C"/>
</dbReference>
<evidence type="ECO:0000256" key="6">
    <source>
        <dbReference type="ARBA" id="ARBA00023012"/>
    </source>
</evidence>
<dbReference type="InterPro" id="IPR011006">
    <property type="entry name" value="CheY-like_superfamily"/>
</dbReference>
<organism evidence="12 13">
    <name type="scientific">Caulobacter flavus</name>
    <dbReference type="NCBI Taxonomy" id="1679497"/>
    <lineage>
        <taxon>Bacteria</taxon>
        <taxon>Pseudomonadati</taxon>
        <taxon>Pseudomonadota</taxon>
        <taxon>Alphaproteobacteria</taxon>
        <taxon>Caulobacterales</taxon>
        <taxon>Caulobacteraceae</taxon>
        <taxon>Caulobacter</taxon>
    </lineage>
</organism>
<evidence type="ECO:0000256" key="2">
    <source>
        <dbReference type="ARBA" id="ARBA00012438"/>
    </source>
</evidence>
<dbReference type="PROSITE" id="PS50109">
    <property type="entry name" value="HIS_KIN"/>
    <property type="match status" value="1"/>
</dbReference>
<dbReference type="CDD" id="cd17546">
    <property type="entry name" value="REC_hyHK_CKI1_RcsC-like"/>
    <property type="match status" value="1"/>
</dbReference>
<dbReference type="Gene3D" id="3.30.565.10">
    <property type="entry name" value="Histidine kinase-like ATPase, C-terminal domain"/>
    <property type="match status" value="1"/>
</dbReference>
<dbReference type="Pfam" id="PF02518">
    <property type="entry name" value="HATPase_c"/>
    <property type="match status" value="1"/>
</dbReference>
<dbReference type="InterPro" id="IPR036890">
    <property type="entry name" value="HATPase_C_sf"/>
</dbReference>
<dbReference type="Gene3D" id="3.40.50.2300">
    <property type="match status" value="1"/>
</dbReference>
<dbReference type="InterPro" id="IPR036097">
    <property type="entry name" value="HisK_dim/P_sf"/>
</dbReference>
<dbReference type="SMART" id="SM00388">
    <property type="entry name" value="HisKA"/>
    <property type="match status" value="1"/>
</dbReference>
<feature type="modified residue" description="4-aspartylphosphate" evidence="7">
    <location>
        <position position="529"/>
    </location>
</feature>
<keyword evidence="6" id="KW-0902">Two-component regulatory system</keyword>
<dbReference type="Gene3D" id="1.10.287.130">
    <property type="match status" value="1"/>
</dbReference>
<evidence type="ECO:0000256" key="1">
    <source>
        <dbReference type="ARBA" id="ARBA00000085"/>
    </source>
</evidence>
<keyword evidence="5 12" id="KW-0418">Kinase</keyword>
<dbReference type="InterPro" id="IPR005467">
    <property type="entry name" value="His_kinase_dom"/>
</dbReference>
<dbReference type="Proteomes" id="UP000234483">
    <property type="component" value="Unassembled WGS sequence"/>
</dbReference>
<dbReference type="Pfam" id="PF00512">
    <property type="entry name" value="HisKA"/>
    <property type="match status" value="1"/>
</dbReference>
<evidence type="ECO:0000256" key="8">
    <source>
        <dbReference type="SAM" id="Phobius"/>
    </source>
</evidence>